<keyword evidence="2" id="KW-1185">Reference proteome</keyword>
<protein>
    <submittedName>
        <fullName evidence="1">Putative FAD-binding dehydrogenase</fullName>
    </submittedName>
</protein>
<dbReference type="InParanoid" id="A0A517SB77"/>
<dbReference type="Gene3D" id="3.50.50.60">
    <property type="entry name" value="FAD/NAD(P)-binding domain"/>
    <property type="match status" value="1"/>
</dbReference>
<dbReference type="PANTHER" id="PTHR42716">
    <property type="entry name" value="L-ASPARTATE OXIDASE"/>
    <property type="match status" value="1"/>
</dbReference>
<name>A0A517SB77_9PLAN</name>
<evidence type="ECO:0000313" key="2">
    <source>
        <dbReference type="Proteomes" id="UP000315700"/>
    </source>
</evidence>
<reference evidence="1 2" key="1">
    <citation type="submission" date="2019-02" db="EMBL/GenBank/DDBJ databases">
        <title>Deep-cultivation of Planctomycetes and their phenomic and genomic characterization uncovers novel biology.</title>
        <authorList>
            <person name="Wiegand S."/>
            <person name="Jogler M."/>
            <person name="Boedeker C."/>
            <person name="Pinto D."/>
            <person name="Vollmers J."/>
            <person name="Rivas-Marin E."/>
            <person name="Kohn T."/>
            <person name="Peeters S.H."/>
            <person name="Heuer A."/>
            <person name="Rast P."/>
            <person name="Oberbeckmann S."/>
            <person name="Bunk B."/>
            <person name="Jeske O."/>
            <person name="Meyerdierks A."/>
            <person name="Storesund J.E."/>
            <person name="Kallscheuer N."/>
            <person name="Luecker S."/>
            <person name="Lage O.M."/>
            <person name="Pohl T."/>
            <person name="Merkel B.J."/>
            <person name="Hornburger P."/>
            <person name="Mueller R.-W."/>
            <person name="Bruemmer F."/>
            <person name="Labrenz M."/>
            <person name="Spormann A.M."/>
            <person name="Op den Camp H."/>
            <person name="Overmann J."/>
            <person name="Amann R."/>
            <person name="Jetten M.S.M."/>
            <person name="Mascher T."/>
            <person name="Medema M.H."/>
            <person name="Devos D.P."/>
            <person name="Kaster A.-K."/>
            <person name="Ovreas L."/>
            <person name="Rohde M."/>
            <person name="Galperin M.Y."/>
            <person name="Jogler C."/>
        </authorList>
    </citation>
    <scope>NUCLEOTIDE SEQUENCE [LARGE SCALE GENOMIC DNA]</scope>
    <source>
        <strain evidence="1 2">Pan44</strain>
    </source>
</reference>
<dbReference type="GO" id="GO:0009435">
    <property type="term" value="P:NAD+ biosynthetic process"/>
    <property type="evidence" value="ECO:0007669"/>
    <property type="project" value="InterPro"/>
</dbReference>
<organism evidence="1 2">
    <name type="scientific">Caulifigura coniformis</name>
    <dbReference type="NCBI Taxonomy" id="2527983"/>
    <lineage>
        <taxon>Bacteria</taxon>
        <taxon>Pseudomonadati</taxon>
        <taxon>Planctomycetota</taxon>
        <taxon>Planctomycetia</taxon>
        <taxon>Planctomycetales</taxon>
        <taxon>Planctomycetaceae</taxon>
        <taxon>Caulifigura</taxon>
    </lineage>
</organism>
<dbReference type="AlphaFoldDB" id="A0A517SB77"/>
<dbReference type="OrthoDB" id="615715at2"/>
<evidence type="ECO:0000313" key="1">
    <source>
        <dbReference type="EMBL" id="QDT53364.1"/>
    </source>
</evidence>
<dbReference type="SUPFAM" id="SSF51905">
    <property type="entry name" value="FAD/NAD(P)-binding domain"/>
    <property type="match status" value="1"/>
</dbReference>
<proteinExistence type="predicted"/>
<dbReference type="GO" id="GO:0008734">
    <property type="term" value="F:L-aspartate oxidase activity"/>
    <property type="evidence" value="ECO:0007669"/>
    <property type="project" value="InterPro"/>
</dbReference>
<dbReference type="InterPro" id="IPR005288">
    <property type="entry name" value="NadB"/>
</dbReference>
<dbReference type="Pfam" id="PF12831">
    <property type="entry name" value="FAD_oxidored"/>
    <property type="match status" value="1"/>
</dbReference>
<sequence>MAGLATTWALRSGRAAGETLPAAAAPAGGPVRELEADVVIIGAGMGGVAAALAAARNGLRVVLTEPTDWIGGQLTSQAVPPDEHSAIEKHGANQSYREFRTRVRDYYRQNFPLTPAARENPLLNPGNGSVSRLCHEPRVALAVLQDMLAPHLSSGRLTLLLETEPVSAEVEGDRIESVRVRSTRSGKEYQLLAPQFIDASELGDLLPLTKTEFVTGTEAKEETDELHAAATANPLNQQAFTICFAAEYRPGENHVIDQPAEYAFWSKFVPAMTPPWSGRLLDLSYSNPRDLTPKKLGFDPTLAPTKALNLFRYRQIRNAAFFTENTGGGNVTLVNWPQNDYVLGPLIGVSKEEADRHVARAKQLSLSLMYWLQTECPRPDGGTGYPGLLLRGDMMGTEDGLAKAPYVREARRIEALFTITEHFVGRENRARMLGQPADRATPPEFPDSVGVGSYHIDLHPSSAGDNYIDFASLPFQIPLRSLIPKRVKNLLAACKNIGTTHITNGCYRLHPVEWGIGEAAGCLASFQHHRKTTSHAIAESETLLGEFQTMIREQGVETHWPKS</sequence>
<dbReference type="Proteomes" id="UP000315700">
    <property type="component" value="Chromosome"/>
</dbReference>
<dbReference type="InterPro" id="IPR036188">
    <property type="entry name" value="FAD/NAD-bd_sf"/>
</dbReference>
<accession>A0A517SB77</accession>
<dbReference type="EMBL" id="CP036271">
    <property type="protein sequence ID" value="QDT53364.1"/>
    <property type="molecule type" value="Genomic_DNA"/>
</dbReference>
<dbReference type="KEGG" id="ccos:Pan44_13810"/>
<gene>
    <name evidence="1" type="ORF">Pan44_13810</name>
</gene>
<dbReference type="PANTHER" id="PTHR42716:SF1">
    <property type="entry name" value="SLL0471 PROTEIN"/>
    <property type="match status" value="1"/>
</dbReference>